<dbReference type="InterPro" id="IPR000742">
    <property type="entry name" value="EGF"/>
</dbReference>
<name>A0A7N2LFS4_QUELO</name>
<organism evidence="3 4">
    <name type="scientific">Quercus lobata</name>
    <name type="common">Valley oak</name>
    <dbReference type="NCBI Taxonomy" id="97700"/>
    <lineage>
        <taxon>Eukaryota</taxon>
        <taxon>Viridiplantae</taxon>
        <taxon>Streptophyta</taxon>
        <taxon>Embryophyta</taxon>
        <taxon>Tracheophyta</taxon>
        <taxon>Spermatophyta</taxon>
        <taxon>Magnoliopsida</taxon>
        <taxon>eudicotyledons</taxon>
        <taxon>Gunneridae</taxon>
        <taxon>Pentapetalae</taxon>
        <taxon>rosids</taxon>
        <taxon>fabids</taxon>
        <taxon>Fagales</taxon>
        <taxon>Fagaceae</taxon>
        <taxon>Quercus</taxon>
    </lineage>
</organism>
<dbReference type="AlphaFoldDB" id="A0A7N2LFS4"/>
<reference evidence="3 4" key="1">
    <citation type="journal article" date="2016" name="G3 (Bethesda)">
        <title>First Draft Assembly and Annotation of the Genome of a California Endemic Oak Quercus lobata Nee (Fagaceae).</title>
        <authorList>
            <person name="Sork V.L."/>
            <person name="Fitz-Gibbon S.T."/>
            <person name="Puiu D."/>
            <person name="Crepeau M."/>
            <person name="Gugger P.F."/>
            <person name="Sherman R."/>
            <person name="Stevens K."/>
            <person name="Langley C.H."/>
            <person name="Pellegrini M."/>
            <person name="Salzberg S.L."/>
        </authorList>
    </citation>
    <scope>NUCLEOTIDE SEQUENCE [LARGE SCALE GENOMIC DNA]</scope>
    <source>
        <strain evidence="3 4">cv. SW786</strain>
    </source>
</reference>
<evidence type="ECO:0000259" key="2">
    <source>
        <dbReference type="PROSITE" id="PS50026"/>
    </source>
</evidence>
<evidence type="ECO:0000313" key="4">
    <source>
        <dbReference type="Proteomes" id="UP000594261"/>
    </source>
</evidence>
<sequence length="117" mass="12509">MVLDWAIGNDTCEVALNKGNYICGANSNCSNRTNGPGYRCKCKEGYEGNHSSKRVAKTLTNVFLKTSMTAKAIKIVLMNPDVIIARASGDIYHADGEACVADQPAPKSSLAINLSIE</sequence>
<dbReference type="PROSITE" id="PS50026">
    <property type="entry name" value="EGF_3"/>
    <property type="match status" value="1"/>
</dbReference>
<dbReference type="InParanoid" id="A0A7N2LFS4"/>
<keyword evidence="4" id="KW-1185">Reference proteome</keyword>
<keyword evidence="1" id="KW-0245">EGF-like domain</keyword>
<accession>A0A7N2LFS4</accession>
<comment type="caution">
    <text evidence="1">Lacks conserved residue(s) required for the propagation of feature annotation.</text>
</comment>
<dbReference type="EMBL" id="LRBV02000004">
    <property type="status" value="NOT_ANNOTATED_CDS"/>
    <property type="molecule type" value="Genomic_DNA"/>
</dbReference>
<keyword evidence="1" id="KW-1015">Disulfide bond</keyword>
<protein>
    <recommendedName>
        <fullName evidence="2">EGF-like domain-containing protein</fullName>
    </recommendedName>
</protein>
<evidence type="ECO:0000256" key="1">
    <source>
        <dbReference type="PROSITE-ProRule" id="PRU00076"/>
    </source>
</evidence>
<feature type="domain" description="EGF-like" evidence="2">
    <location>
        <begin position="8"/>
        <end position="52"/>
    </location>
</feature>
<dbReference type="PANTHER" id="PTHR33491">
    <property type="entry name" value="OSJNBA0016N04.9 PROTEIN"/>
    <property type="match status" value="1"/>
</dbReference>
<reference evidence="3" key="2">
    <citation type="submission" date="2021-01" db="UniProtKB">
        <authorList>
            <consortium name="EnsemblPlants"/>
        </authorList>
    </citation>
    <scope>IDENTIFICATION</scope>
</reference>
<evidence type="ECO:0000313" key="3">
    <source>
        <dbReference type="EnsemblPlants" id="QL04p030076:mrna"/>
    </source>
</evidence>
<dbReference type="Gramene" id="QL04p030076:mrna">
    <property type="protein sequence ID" value="QL04p030076:mrna"/>
    <property type="gene ID" value="QL04p030076"/>
</dbReference>
<feature type="disulfide bond" evidence="1">
    <location>
        <begin position="23"/>
        <end position="40"/>
    </location>
</feature>
<dbReference type="EnsemblPlants" id="QL04p030076:mrna">
    <property type="protein sequence ID" value="QL04p030076:mrna"/>
    <property type="gene ID" value="QL04p030076"/>
</dbReference>
<dbReference type="Proteomes" id="UP000594261">
    <property type="component" value="Chromosome 4"/>
</dbReference>
<dbReference type="Gene3D" id="2.10.25.10">
    <property type="entry name" value="Laminin"/>
    <property type="match status" value="1"/>
</dbReference>
<proteinExistence type="predicted"/>